<dbReference type="InterPro" id="IPR016024">
    <property type="entry name" value="ARM-type_fold"/>
</dbReference>
<reference evidence="9" key="1">
    <citation type="journal article" date="2014" name="PLoS ONE">
        <title>Transcriptome-Based Identification of ABC Transporters in the Western Tarnished Plant Bug Lygus hesperus.</title>
        <authorList>
            <person name="Hull J.J."/>
            <person name="Chaney K."/>
            <person name="Geib S.M."/>
            <person name="Fabrick J.A."/>
            <person name="Brent C.S."/>
            <person name="Walsh D."/>
            <person name="Lavine L.C."/>
        </authorList>
    </citation>
    <scope>NUCLEOTIDE SEQUENCE</scope>
</reference>
<keyword evidence="5" id="KW-0677">Repeat</keyword>
<dbReference type="GO" id="GO:0005737">
    <property type="term" value="C:cytoplasm"/>
    <property type="evidence" value="ECO:0007669"/>
    <property type="project" value="UniProtKB-SubCell"/>
</dbReference>
<keyword evidence="4" id="KW-0963">Cytoplasm</keyword>
<dbReference type="EMBL" id="GBHO01020931">
    <property type="protein sequence ID" value="JAG22673.1"/>
    <property type="molecule type" value="Transcribed_RNA"/>
</dbReference>
<reference evidence="10" key="3">
    <citation type="submission" date="2014-09" db="EMBL/GenBank/DDBJ databases">
        <authorList>
            <person name="Magalhaes I.L.F."/>
            <person name="Oliveira U."/>
            <person name="Santos F.R."/>
            <person name="Vidigal T.H.D.A."/>
            <person name="Brescovit A.D."/>
            <person name="Santos A.J."/>
        </authorList>
    </citation>
    <scope>NUCLEOTIDE SEQUENCE</scope>
</reference>
<dbReference type="Gene3D" id="1.25.10.10">
    <property type="entry name" value="Leucine-rich Repeat Variant"/>
    <property type="match status" value="1"/>
</dbReference>
<accession>A0A0A9XUY1</accession>
<evidence type="ECO:0000256" key="7">
    <source>
        <dbReference type="ARBA" id="ARBA00023242"/>
    </source>
</evidence>
<dbReference type="PROSITE" id="PS50166">
    <property type="entry name" value="IMPORTIN_B_NT"/>
    <property type="match status" value="1"/>
</dbReference>
<organism evidence="9">
    <name type="scientific">Lygus hesperus</name>
    <name type="common">Western plant bug</name>
    <dbReference type="NCBI Taxonomy" id="30085"/>
    <lineage>
        <taxon>Eukaryota</taxon>
        <taxon>Metazoa</taxon>
        <taxon>Ecdysozoa</taxon>
        <taxon>Arthropoda</taxon>
        <taxon>Hexapoda</taxon>
        <taxon>Insecta</taxon>
        <taxon>Pterygota</taxon>
        <taxon>Neoptera</taxon>
        <taxon>Paraneoptera</taxon>
        <taxon>Hemiptera</taxon>
        <taxon>Heteroptera</taxon>
        <taxon>Panheteroptera</taxon>
        <taxon>Cimicomorpha</taxon>
        <taxon>Miridae</taxon>
        <taxon>Mirini</taxon>
        <taxon>Lygus</taxon>
    </lineage>
</organism>
<dbReference type="SMART" id="SM00913">
    <property type="entry name" value="IBN_N"/>
    <property type="match status" value="1"/>
</dbReference>
<evidence type="ECO:0000256" key="2">
    <source>
        <dbReference type="ARBA" id="ARBA00004496"/>
    </source>
</evidence>
<protein>
    <submittedName>
        <fullName evidence="9">Importin-4</fullName>
    </submittedName>
</protein>
<dbReference type="Pfam" id="PF25780">
    <property type="entry name" value="TPR_IPO5"/>
    <property type="match status" value="1"/>
</dbReference>
<feature type="domain" description="Importin N-terminal" evidence="8">
    <location>
        <begin position="19"/>
        <end position="87"/>
    </location>
</feature>
<reference evidence="11" key="4">
    <citation type="journal article" date="2016" name="Gigascience">
        <title>De novo construction of an expanded transcriptome assembly for the western tarnished plant bug, Lygus hesperus.</title>
        <authorList>
            <person name="Tassone E.E."/>
            <person name="Geib S.M."/>
            <person name="Hall B."/>
            <person name="Fabrick J.A."/>
            <person name="Brent C.S."/>
            <person name="Hull J.J."/>
        </authorList>
    </citation>
    <scope>NUCLEOTIDE SEQUENCE</scope>
</reference>
<keyword evidence="7" id="KW-0539">Nucleus</keyword>
<name>A0A0A9XUY1_LYGHE</name>
<dbReference type="InterPro" id="IPR040122">
    <property type="entry name" value="Importin_beta"/>
</dbReference>
<dbReference type="SUPFAM" id="SSF48371">
    <property type="entry name" value="ARM repeat"/>
    <property type="match status" value="2"/>
</dbReference>
<dbReference type="Pfam" id="PF13513">
    <property type="entry name" value="HEAT_EZ"/>
    <property type="match status" value="1"/>
</dbReference>
<dbReference type="GO" id="GO:0031267">
    <property type="term" value="F:small GTPase binding"/>
    <property type="evidence" value="ECO:0007669"/>
    <property type="project" value="InterPro"/>
</dbReference>
<comment type="subcellular location">
    <subcellularLocation>
        <location evidence="2">Cytoplasm</location>
    </subcellularLocation>
    <subcellularLocation>
        <location evidence="1">Nucleus</location>
    </subcellularLocation>
</comment>
<keyword evidence="6" id="KW-0653">Protein transport</keyword>
<sequence length="1081" mass="120321">MENTLRKLLSSEKQVIDEGTKELKEILQSPNSIASLCSVLGTCKDPELRQYAAVILKKSFSKQANWEHIPGDTRKEIKAGILETLINEPEKLVKNSIAQLIGTLLKHEMPANRWPEFSTFLQQSTTSANVNEQELGFYTLSVLLDICPMEFLNHAKSFTLLFGNVLNAQTDKASHVSSLIVTCMIHFSAAIKNDRELTSLYAALLPMVMEVIKALSVKRPEHALDALDFFYEYCEKDAFPVLMPHIETLVQFFLVLSSDGSISEEIRIKVLGFLSTLVKMKAKALTKKNLIPPILSVLFELLCSKPEDDEEEEYFTSDPEEDTLLTCACETLDNMALSVDAKKLINPVMEFVRNSVMSVNPYQKKGGYLTLGIVSQGCEAYIRRHCLQEVVDCVQMGVADPHPVVRAAALFALGQFAEYLQPEISVHGPKLLPILISQVQELNEVGKSGESLGKRVDRLFYAVERFSENLEDELGPFTEALVNACLPLFQAPYHMHIRQLSMSCIATVAGSVKEGIMPYFPNIMNQLNVYLTSKAEGDDISLQVEALDTLGAMARNVGEDNFRPLALESVQLGLTLIQSTDDPDIKKSCFSLFACVSCVLKDNMGNALQEIMPHIIKSLQEEVPTEQDSGTGKRPDFPTLDALYGADLDDEDDDEDDEDYCDDISVENDYVEEKEEACLALGELASNTGQAFFPYLERSFTEVYKLLEFNSCDVRKAALEAAFQFCISFAKFTEADIQGDEKLKQVVANLVVKAAELITKDDDSEVVQAALEGYQLICKEIGIRLKGSDVIKETLVKTVKDVLNNKTEVQGWGEEEEEEAEVEVGDTAAYVIPTLANIMDSNEFADIFSGMLDILDSRLKAKDDEDASEEYSKANTIGVIAESMPGLGVHVPKFINKLFPYLLNESRNEDPDVRNNALYCIGEMAYHGKEAMFPHYTTILGLLAQVLTSEGKSNVMDNACGVLARMLIVHADGLPLAQILPTFVVQLPLKEDFSEDKWVYRALGHLYQLQVEYLLPHNVHIFKAALISIDQHSPDEETSDVLRQFLTMMIGSFPDDFNVALSQLPQNVVTKLNSLNLNNSV</sequence>
<dbReference type="InterPro" id="IPR001494">
    <property type="entry name" value="Importin-beta_N"/>
</dbReference>
<dbReference type="InterPro" id="IPR011989">
    <property type="entry name" value="ARM-like"/>
</dbReference>
<evidence type="ECO:0000256" key="5">
    <source>
        <dbReference type="ARBA" id="ARBA00022737"/>
    </source>
</evidence>
<dbReference type="GO" id="GO:0006606">
    <property type="term" value="P:protein import into nucleus"/>
    <property type="evidence" value="ECO:0007669"/>
    <property type="project" value="InterPro"/>
</dbReference>
<evidence type="ECO:0000256" key="1">
    <source>
        <dbReference type="ARBA" id="ARBA00004123"/>
    </source>
</evidence>
<dbReference type="PANTHER" id="PTHR10527">
    <property type="entry name" value="IMPORTIN BETA"/>
    <property type="match status" value="1"/>
</dbReference>
<dbReference type="AlphaFoldDB" id="A0A0A9XUY1"/>
<dbReference type="Pfam" id="PF02985">
    <property type="entry name" value="HEAT"/>
    <property type="match status" value="1"/>
</dbReference>
<dbReference type="Pfam" id="PF03810">
    <property type="entry name" value="IBN_N"/>
    <property type="match status" value="1"/>
</dbReference>
<evidence type="ECO:0000313" key="10">
    <source>
        <dbReference type="EMBL" id="JAG62919.1"/>
    </source>
</evidence>
<keyword evidence="3" id="KW-0813">Transport</keyword>
<gene>
    <name evidence="9" type="primary">IPO4</name>
    <name evidence="9" type="ORF">CM83_66859</name>
    <name evidence="11" type="ORF">g.70432</name>
</gene>
<evidence type="ECO:0000259" key="8">
    <source>
        <dbReference type="PROSITE" id="PS50166"/>
    </source>
</evidence>
<dbReference type="InterPro" id="IPR057672">
    <property type="entry name" value="TPR_IPO4/5"/>
</dbReference>
<proteinExistence type="predicted"/>
<evidence type="ECO:0000313" key="11">
    <source>
        <dbReference type="EMBL" id="JAQ00101.1"/>
    </source>
</evidence>
<evidence type="ECO:0000256" key="4">
    <source>
        <dbReference type="ARBA" id="ARBA00022490"/>
    </source>
</evidence>
<dbReference type="InterPro" id="IPR000357">
    <property type="entry name" value="HEAT"/>
</dbReference>
<evidence type="ECO:0000313" key="9">
    <source>
        <dbReference type="EMBL" id="JAG22673.1"/>
    </source>
</evidence>
<dbReference type="EMBL" id="GDHC01018528">
    <property type="protein sequence ID" value="JAQ00101.1"/>
    <property type="molecule type" value="Transcribed_RNA"/>
</dbReference>
<dbReference type="EMBL" id="GBRD01002902">
    <property type="protein sequence ID" value="JAG62919.1"/>
    <property type="molecule type" value="Transcribed_RNA"/>
</dbReference>
<dbReference type="GO" id="GO:0005634">
    <property type="term" value="C:nucleus"/>
    <property type="evidence" value="ECO:0007669"/>
    <property type="project" value="UniProtKB-SubCell"/>
</dbReference>
<reference evidence="9" key="2">
    <citation type="submission" date="2014-07" db="EMBL/GenBank/DDBJ databases">
        <authorList>
            <person name="Hull J."/>
        </authorList>
    </citation>
    <scope>NUCLEOTIDE SEQUENCE</scope>
</reference>
<evidence type="ECO:0000256" key="3">
    <source>
        <dbReference type="ARBA" id="ARBA00022448"/>
    </source>
</evidence>
<evidence type="ECO:0000256" key="6">
    <source>
        <dbReference type="ARBA" id="ARBA00022927"/>
    </source>
</evidence>